<dbReference type="InterPro" id="IPR013538">
    <property type="entry name" value="ASHA1/2-like_C"/>
</dbReference>
<organism evidence="3 4">
    <name type="scientific">Nocardia vulneris</name>
    <dbReference type="NCBI Taxonomy" id="1141657"/>
    <lineage>
        <taxon>Bacteria</taxon>
        <taxon>Bacillati</taxon>
        <taxon>Actinomycetota</taxon>
        <taxon>Actinomycetes</taxon>
        <taxon>Mycobacteriales</taxon>
        <taxon>Nocardiaceae</taxon>
        <taxon>Nocardia</taxon>
    </lineage>
</organism>
<evidence type="ECO:0000256" key="1">
    <source>
        <dbReference type="ARBA" id="ARBA00006817"/>
    </source>
</evidence>
<sequence>MSDQLRVETELSVGRDEAYRALTDPARLTRWLAEHAEVDLDAGRYEFWGSTTPQGDEPHQESATAGSESLAFIWVLDGAKTEVELRLADTGAATVLRLTHDGLPTLEELMDPPGRRDGRHAMHVFWPLALARLTEYLDGRTELTPAADFGPGRSTEIRAEISIAAPPEQVFASLIEPAQIQRWFGAPGVELEPRVGGRATLGIDGEVTEFEPDRRITLADSEGSIVTWQLDGTDGGTRLTFVQSGYTDTELDNAAQHEAGWFAALAEIRRLNELGDAWTPVIRDFPEPA</sequence>
<dbReference type="SUPFAM" id="SSF55961">
    <property type="entry name" value="Bet v1-like"/>
    <property type="match status" value="2"/>
</dbReference>
<evidence type="ECO:0000313" key="4">
    <source>
        <dbReference type="Proteomes" id="UP000031364"/>
    </source>
</evidence>
<gene>
    <name evidence="3" type="ORF">FG87_42655</name>
</gene>
<proteinExistence type="inferred from homology"/>
<name>A0ABR4Z2C4_9NOCA</name>
<protein>
    <recommendedName>
        <fullName evidence="2">Activator of Hsp90 ATPase homologue 1/2-like C-terminal domain-containing protein</fullName>
    </recommendedName>
</protein>
<dbReference type="Gene3D" id="3.30.530.20">
    <property type="match status" value="2"/>
</dbReference>
<evidence type="ECO:0000313" key="3">
    <source>
        <dbReference type="EMBL" id="KIA59486.1"/>
    </source>
</evidence>
<accession>A0ABR4Z2C4</accession>
<dbReference type="Pfam" id="PF08327">
    <property type="entry name" value="AHSA1"/>
    <property type="match status" value="2"/>
</dbReference>
<reference evidence="3 4" key="1">
    <citation type="journal article" date="2014" name="Int. J. Syst. Evol. Microbiol.">
        <title>Nocardia vulneris sp. nov., isolated from wounds of human patients in North America.</title>
        <authorList>
            <person name="Lasker B.A."/>
            <person name="Bell M."/>
            <person name="Klenk H.P."/>
            <person name="Sproer C."/>
            <person name="Schumann C."/>
            <person name="Schumann P."/>
            <person name="Brown J.M."/>
        </authorList>
    </citation>
    <scope>NUCLEOTIDE SEQUENCE [LARGE SCALE GENOMIC DNA]</scope>
    <source>
        <strain evidence="3 4">W9851</strain>
    </source>
</reference>
<dbReference type="RefSeq" id="WP_043683318.1">
    <property type="nucleotide sequence ID" value="NZ_BDCI01000047.1"/>
</dbReference>
<keyword evidence="4" id="KW-1185">Reference proteome</keyword>
<feature type="domain" description="Activator of Hsp90 ATPase homologue 1/2-like C-terminal" evidence="2">
    <location>
        <begin position="15"/>
        <end position="137"/>
    </location>
</feature>
<dbReference type="CDD" id="cd07814">
    <property type="entry name" value="SRPBCC_CalC_Aha1-like"/>
    <property type="match status" value="2"/>
</dbReference>
<comment type="caution">
    <text evidence="3">The sequence shown here is derived from an EMBL/GenBank/DDBJ whole genome shotgun (WGS) entry which is preliminary data.</text>
</comment>
<dbReference type="Proteomes" id="UP000031364">
    <property type="component" value="Unassembled WGS sequence"/>
</dbReference>
<comment type="similarity">
    <text evidence="1">Belongs to the AHA1 family.</text>
</comment>
<feature type="domain" description="Activator of Hsp90 ATPase homologue 1/2-like C-terminal" evidence="2">
    <location>
        <begin position="164"/>
        <end position="271"/>
    </location>
</feature>
<dbReference type="InterPro" id="IPR023393">
    <property type="entry name" value="START-like_dom_sf"/>
</dbReference>
<dbReference type="EMBL" id="JNFP01000117">
    <property type="protein sequence ID" value="KIA59486.1"/>
    <property type="molecule type" value="Genomic_DNA"/>
</dbReference>
<evidence type="ECO:0000259" key="2">
    <source>
        <dbReference type="Pfam" id="PF08327"/>
    </source>
</evidence>